<dbReference type="RefSeq" id="WP_150453225.1">
    <property type="nucleotide sequence ID" value="NZ_VYKI01000001.1"/>
</dbReference>
<dbReference type="Proteomes" id="UP000326367">
    <property type="component" value="Unassembled WGS sequence"/>
</dbReference>
<feature type="transmembrane region" description="Helical" evidence="2">
    <location>
        <begin position="242"/>
        <end position="263"/>
    </location>
</feature>
<protein>
    <submittedName>
        <fullName evidence="3">Amino acid transporter</fullName>
    </submittedName>
</protein>
<organism evidence="3 4">
    <name type="scientific">Stenotrophomonas cyclobalanopsidis</name>
    <dbReference type="NCBI Taxonomy" id="2771362"/>
    <lineage>
        <taxon>Bacteria</taxon>
        <taxon>Pseudomonadati</taxon>
        <taxon>Pseudomonadota</taxon>
        <taxon>Gammaproteobacteria</taxon>
        <taxon>Lysobacterales</taxon>
        <taxon>Lysobacteraceae</taxon>
        <taxon>Stenotrophomonas</taxon>
    </lineage>
</organism>
<comment type="caution">
    <text evidence="3">The sequence shown here is derived from an EMBL/GenBank/DDBJ whole genome shotgun (WGS) entry which is preliminary data.</text>
</comment>
<keyword evidence="2" id="KW-0812">Transmembrane</keyword>
<feature type="transmembrane region" description="Helical" evidence="2">
    <location>
        <begin position="393"/>
        <end position="411"/>
    </location>
</feature>
<feature type="transmembrane region" description="Helical" evidence="2">
    <location>
        <begin position="208"/>
        <end position="230"/>
    </location>
</feature>
<evidence type="ECO:0000313" key="4">
    <source>
        <dbReference type="Proteomes" id="UP000326367"/>
    </source>
</evidence>
<keyword evidence="4" id="KW-1185">Reference proteome</keyword>
<dbReference type="PANTHER" id="PTHR43243:SF4">
    <property type="entry name" value="CATIONIC AMINO ACID TRANSPORTER 4"/>
    <property type="match status" value="1"/>
</dbReference>
<keyword evidence="1" id="KW-0813">Transport</keyword>
<dbReference type="Gene3D" id="1.20.1740.10">
    <property type="entry name" value="Amino acid/polyamine transporter I"/>
    <property type="match status" value="1"/>
</dbReference>
<feature type="transmembrane region" description="Helical" evidence="2">
    <location>
        <begin position="363"/>
        <end position="381"/>
    </location>
</feature>
<feature type="transmembrane region" description="Helical" evidence="2">
    <location>
        <begin position="163"/>
        <end position="188"/>
    </location>
</feature>
<proteinExistence type="predicted"/>
<name>A0ABQ6T694_9GAMM</name>
<accession>A0ABQ6T694</accession>
<dbReference type="PANTHER" id="PTHR43243">
    <property type="entry name" value="INNER MEMBRANE TRANSPORTER YGJI-RELATED"/>
    <property type="match status" value="1"/>
</dbReference>
<reference evidence="3 4" key="1">
    <citation type="journal article" date="2020" name="Antonie Van Leeuwenhoek">
        <title>Stenotrophomonas cyclobalanopsidis sp. nov., isolated from the leaf spot disease of Cyclobalanopsis patelliformis.</title>
        <authorList>
            <person name="Bian D.R."/>
            <person name="Xue H."/>
            <person name="Piao C.G."/>
            <person name="Li Y."/>
        </authorList>
    </citation>
    <scope>NUCLEOTIDE SEQUENCE [LARGE SCALE GENOMIC DNA]</scope>
    <source>
        <strain evidence="3 4">TPQG1-4</strain>
    </source>
</reference>
<gene>
    <name evidence="3" type="ORF">FJU31_01665</name>
</gene>
<sequence>MKDDSGSGLRSGHAAFDRLGSDHLLVLALTLLIGGSVIALVSHNTAARAGPAIVLSLLLAAVGTAPLLFCLREVMRRTPDAAGLPALLQGVCGQRMAAVLLALLLLDLLATLAGAAQSGARHLYAAAGALGAAPQRWLPISMAAALGLLPVGLAAMLRPRRALLVACGLLTVKVGLGLLLVLLAARYVHYGNWVPWMPSSTGAHRFGLGGVVAAAVPLLGVFASAGLLLGVAPRVQRPHRQLTQVAGGAVLAAMLLLMGLAALQSGLVQFAALDSTRPLTVAVQAVPQLQWMLPLLPVAGWAGLMALQVVVVLLAVELLPALWRRPRAAADRDDCDPGRATLALGMAALAMLLVPWLPERAVLPPGLGVLPLLAVVCLGLLRPQGQVPRQRTALICLLAPLAAVLCLVPLARQIQLWQG</sequence>
<evidence type="ECO:0000256" key="1">
    <source>
        <dbReference type="ARBA" id="ARBA00022448"/>
    </source>
</evidence>
<feature type="transmembrane region" description="Helical" evidence="2">
    <location>
        <begin position="340"/>
        <end position="357"/>
    </location>
</feature>
<feature type="transmembrane region" description="Helical" evidence="2">
    <location>
        <begin position="49"/>
        <end position="71"/>
    </location>
</feature>
<feature type="transmembrane region" description="Helical" evidence="2">
    <location>
        <begin position="298"/>
        <end position="319"/>
    </location>
</feature>
<feature type="transmembrane region" description="Helical" evidence="2">
    <location>
        <begin position="24"/>
        <end position="43"/>
    </location>
</feature>
<keyword evidence="2" id="KW-0472">Membrane</keyword>
<feature type="transmembrane region" description="Helical" evidence="2">
    <location>
        <begin position="97"/>
        <end position="117"/>
    </location>
</feature>
<evidence type="ECO:0000256" key="2">
    <source>
        <dbReference type="SAM" id="Phobius"/>
    </source>
</evidence>
<feature type="transmembrane region" description="Helical" evidence="2">
    <location>
        <begin position="137"/>
        <end position="156"/>
    </location>
</feature>
<keyword evidence="2" id="KW-1133">Transmembrane helix</keyword>
<dbReference type="EMBL" id="VYKI01000001">
    <property type="protein sequence ID" value="KAA9004578.1"/>
    <property type="molecule type" value="Genomic_DNA"/>
</dbReference>
<evidence type="ECO:0000313" key="3">
    <source>
        <dbReference type="EMBL" id="KAA9004578.1"/>
    </source>
</evidence>